<accession>A0A699XD17</accession>
<proteinExistence type="predicted"/>
<sequence length="66" mass="7204">RKVTQAVAGQTVRLLGYELTLPLEIETGPVAYTLTGHYVVPRRTPDDTAAPLPTGAYLSLQIDFTF</sequence>
<name>A0A699XD17_TANCI</name>
<feature type="non-terminal residue" evidence="1">
    <location>
        <position position="1"/>
    </location>
</feature>
<protein>
    <submittedName>
        <fullName evidence="1">Uncharacterized protein</fullName>
    </submittedName>
</protein>
<gene>
    <name evidence="1" type="ORF">Tci_927877</name>
</gene>
<reference evidence="1" key="1">
    <citation type="journal article" date="2019" name="Sci. Rep.">
        <title>Draft genome of Tanacetum cinerariifolium, the natural source of mosquito coil.</title>
        <authorList>
            <person name="Yamashiro T."/>
            <person name="Shiraishi A."/>
            <person name="Satake H."/>
            <person name="Nakayama K."/>
        </authorList>
    </citation>
    <scope>NUCLEOTIDE SEQUENCE</scope>
</reference>
<dbReference type="EMBL" id="BKCJ011823285">
    <property type="protein sequence ID" value="GFD55908.1"/>
    <property type="molecule type" value="Genomic_DNA"/>
</dbReference>
<evidence type="ECO:0000313" key="1">
    <source>
        <dbReference type="EMBL" id="GFD55908.1"/>
    </source>
</evidence>
<comment type="caution">
    <text evidence="1">The sequence shown here is derived from an EMBL/GenBank/DDBJ whole genome shotgun (WGS) entry which is preliminary data.</text>
</comment>
<organism evidence="1">
    <name type="scientific">Tanacetum cinerariifolium</name>
    <name type="common">Dalmatian daisy</name>
    <name type="synonym">Chrysanthemum cinerariifolium</name>
    <dbReference type="NCBI Taxonomy" id="118510"/>
    <lineage>
        <taxon>Eukaryota</taxon>
        <taxon>Viridiplantae</taxon>
        <taxon>Streptophyta</taxon>
        <taxon>Embryophyta</taxon>
        <taxon>Tracheophyta</taxon>
        <taxon>Spermatophyta</taxon>
        <taxon>Magnoliopsida</taxon>
        <taxon>eudicotyledons</taxon>
        <taxon>Gunneridae</taxon>
        <taxon>Pentapetalae</taxon>
        <taxon>asterids</taxon>
        <taxon>campanulids</taxon>
        <taxon>Asterales</taxon>
        <taxon>Asteraceae</taxon>
        <taxon>Asteroideae</taxon>
        <taxon>Anthemideae</taxon>
        <taxon>Anthemidinae</taxon>
        <taxon>Tanacetum</taxon>
    </lineage>
</organism>
<dbReference type="AlphaFoldDB" id="A0A699XD17"/>